<keyword evidence="2" id="KW-0378">Hydrolase</keyword>
<dbReference type="GO" id="GO:0016787">
    <property type="term" value="F:hydrolase activity"/>
    <property type="evidence" value="ECO:0007669"/>
    <property type="project" value="UniProtKB-KW"/>
</dbReference>
<dbReference type="SUPFAM" id="SSF55811">
    <property type="entry name" value="Nudix"/>
    <property type="match status" value="1"/>
</dbReference>
<dbReference type="Gene3D" id="3.90.79.10">
    <property type="entry name" value="Nucleoside Triphosphate Pyrophosphohydrolase"/>
    <property type="match status" value="1"/>
</dbReference>
<dbReference type="CDD" id="cd04664">
    <property type="entry name" value="NUDIX_DHNTPase_like"/>
    <property type="match status" value="1"/>
</dbReference>
<feature type="domain" description="Nudix hydrolase" evidence="3">
    <location>
        <begin position="8"/>
        <end position="141"/>
    </location>
</feature>
<proteinExistence type="inferred from homology"/>
<comment type="similarity">
    <text evidence="1">Belongs to the Nudix hydrolase family.</text>
</comment>
<dbReference type="Pfam" id="PF00293">
    <property type="entry name" value="NUDIX"/>
    <property type="match status" value="1"/>
</dbReference>
<dbReference type="RefSeq" id="WP_181473333.1">
    <property type="nucleotide sequence ID" value="NZ_JACEFG010000003.1"/>
</dbReference>
<reference evidence="4 5" key="1">
    <citation type="journal article" date="2004" name="Extremophiles">
        <title>Halobacillus locisalis sp. nov., a halophilic bacterium isolated from a marine solar saltern of the Yellow Sea in Korea.</title>
        <authorList>
            <person name="Yoon J.H."/>
            <person name="Kang K.H."/>
            <person name="Oh T.K."/>
            <person name="Park Y.H."/>
        </authorList>
    </citation>
    <scope>NUCLEOTIDE SEQUENCE [LARGE SCALE GENOMIC DNA]</scope>
    <source>
        <strain evidence="4 5">KCTC 3788</strain>
    </source>
</reference>
<dbReference type="PANTHER" id="PTHR43736:SF1">
    <property type="entry name" value="DIHYDRONEOPTERIN TRIPHOSPHATE DIPHOSPHATASE"/>
    <property type="match status" value="1"/>
</dbReference>
<evidence type="ECO:0000313" key="4">
    <source>
        <dbReference type="EMBL" id="MBA2176306.1"/>
    </source>
</evidence>
<evidence type="ECO:0000256" key="2">
    <source>
        <dbReference type="ARBA" id="ARBA00022801"/>
    </source>
</evidence>
<dbReference type="Proteomes" id="UP000571017">
    <property type="component" value="Unassembled WGS sequence"/>
</dbReference>
<dbReference type="PROSITE" id="PS00893">
    <property type="entry name" value="NUDIX_BOX"/>
    <property type="match status" value="1"/>
</dbReference>
<dbReference type="InterPro" id="IPR015797">
    <property type="entry name" value="NUDIX_hydrolase-like_dom_sf"/>
</dbReference>
<dbReference type="PROSITE" id="PS51462">
    <property type="entry name" value="NUDIX"/>
    <property type="match status" value="1"/>
</dbReference>
<accession>A0A838CXH1</accession>
<name>A0A838CXH1_9BACI</name>
<dbReference type="PANTHER" id="PTHR43736">
    <property type="entry name" value="ADP-RIBOSE PYROPHOSPHATASE"/>
    <property type="match status" value="1"/>
</dbReference>
<evidence type="ECO:0000313" key="5">
    <source>
        <dbReference type="Proteomes" id="UP000571017"/>
    </source>
</evidence>
<evidence type="ECO:0000259" key="3">
    <source>
        <dbReference type="PROSITE" id="PS51462"/>
    </source>
</evidence>
<dbReference type="InterPro" id="IPR000086">
    <property type="entry name" value="NUDIX_hydrolase_dom"/>
</dbReference>
<evidence type="ECO:0000256" key="1">
    <source>
        <dbReference type="ARBA" id="ARBA00005582"/>
    </source>
</evidence>
<sequence length="160" mass="18318">MGSVEVPFKCTGVAAVLLKREGADYKFLLLRRNSTILRNVWCYIGGSIEDGEAAWQAAFREIEEETGITDVSLYTSNLFDQIYSPEYNYIYVAPVFVGYVAEGETVELNEEHYDYNWLSFHEAVETVSLPGNDHVLESVKKHFVDRSPLQDLRVNKREEP</sequence>
<gene>
    <name evidence="4" type="ORF">H0266_15515</name>
</gene>
<organism evidence="4 5">
    <name type="scientific">Halobacillus locisalis</name>
    <dbReference type="NCBI Taxonomy" id="220753"/>
    <lineage>
        <taxon>Bacteria</taxon>
        <taxon>Bacillati</taxon>
        <taxon>Bacillota</taxon>
        <taxon>Bacilli</taxon>
        <taxon>Bacillales</taxon>
        <taxon>Bacillaceae</taxon>
        <taxon>Halobacillus</taxon>
    </lineage>
</organism>
<dbReference type="InterPro" id="IPR020084">
    <property type="entry name" value="NUDIX_hydrolase_CS"/>
</dbReference>
<comment type="caution">
    <text evidence="4">The sequence shown here is derived from an EMBL/GenBank/DDBJ whole genome shotgun (WGS) entry which is preliminary data.</text>
</comment>
<dbReference type="EMBL" id="JACEFG010000003">
    <property type="protein sequence ID" value="MBA2176306.1"/>
    <property type="molecule type" value="Genomic_DNA"/>
</dbReference>
<keyword evidence="5" id="KW-1185">Reference proteome</keyword>
<protein>
    <submittedName>
        <fullName evidence="4">NUDIX domain-containing protein</fullName>
    </submittedName>
</protein>
<dbReference type="AlphaFoldDB" id="A0A838CXH1"/>